<dbReference type="GO" id="GO:0005829">
    <property type="term" value="C:cytosol"/>
    <property type="evidence" value="ECO:0007669"/>
    <property type="project" value="TreeGrafter"/>
</dbReference>
<evidence type="ECO:0000313" key="1">
    <source>
        <dbReference type="EMBL" id="MSS58010.1"/>
    </source>
</evidence>
<gene>
    <name evidence="1" type="ORF">FYJ51_03740</name>
</gene>
<evidence type="ECO:0000313" key="2">
    <source>
        <dbReference type="Proteomes" id="UP000461880"/>
    </source>
</evidence>
<dbReference type="GO" id="GO:0003700">
    <property type="term" value="F:DNA-binding transcription factor activity"/>
    <property type="evidence" value="ECO:0007669"/>
    <property type="project" value="TreeGrafter"/>
</dbReference>
<sequence length="150" mass="16699">MQISTKFTIAVHMLVAAEVFGKGEKITSQFLAASIGSNPVIVRNIMLQLQDAGIIEVKRGPGGITLTRPLSEITFLDLYKAVETNSEEDLFRFHENPNPNCPVGKNIHKALDRSLQEIQHDFEQDLASHNVGEVYDGIEKELKKGKRKGK</sequence>
<dbReference type="Proteomes" id="UP000461880">
    <property type="component" value="Unassembled WGS sequence"/>
</dbReference>
<dbReference type="PROSITE" id="PS51197">
    <property type="entry name" value="HTH_RRF2_2"/>
    <property type="match status" value="1"/>
</dbReference>
<dbReference type="PANTHER" id="PTHR33221">
    <property type="entry name" value="WINGED HELIX-TURN-HELIX TRANSCRIPTIONAL REGULATOR, RRF2 FAMILY"/>
    <property type="match status" value="1"/>
</dbReference>
<dbReference type="SUPFAM" id="SSF46785">
    <property type="entry name" value="Winged helix' DNA-binding domain"/>
    <property type="match status" value="1"/>
</dbReference>
<dbReference type="AlphaFoldDB" id="A0A7X2TFB6"/>
<organism evidence="1 2">
    <name type="scientific">Stecheria intestinalis</name>
    <dbReference type="NCBI Taxonomy" id="2606630"/>
    <lineage>
        <taxon>Bacteria</taxon>
        <taxon>Bacillati</taxon>
        <taxon>Bacillota</taxon>
        <taxon>Erysipelotrichia</taxon>
        <taxon>Erysipelotrichales</taxon>
        <taxon>Erysipelotrichaceae</taxon>
        <taxon>Stecheria</taxon>
    </lineage>
</organism>
<dbReference type="Pfam" id="PF02082">
    <property type="entry name" value="Rrf2"/>
    <property type="match status" value="1"/>
</dbReference>
<reference evidence="1 2" key="1">
    <citation type="submission" date="2019-08" db="EMBL/GenBank/DDBJ databases">
        <title>In-depth cultivation of the pig gut microbiome towards novel bacterial diversity and tailored functional studies.</title>
        <authorList>
            <person name="Wylensek D."/>
            <person name="Hitch T.C.A."/>
            <person name="Clavel T."/>
        </authorList>
    </citation>
    <scope>NUCLEOTIDE SEQUENCE [LARGE SCALE GENOMIC DNA]</scope>
    <source>
        <strain evidence="1 2">Oil+RF-744-GAM-WT-6</strain>
    </source>
</reference>
<dbReference type="InterPro" id="IPR036388">
    <property type="entry name" value="WH-like_DNA-bd_sf"/>
</dbReference>
<protein>
    <submittedName>
        <fullName evidence="1">Rrf2 family transcriptional regulator</fullName>
    </submittedName>
</protein>
<dbReference type="InterPro" id="IPR000944">
    <property type="entry name" value="Tscrpt_reg_Rrf2"/>
</dbReference>
<dbReference type="EMBL" id="VUMN01000006">
    <property type="protein sequence ID" value="MSS58010.1"/>
    <property type="molecule type" value="Genomic_DNA"/>
</dbReference>
<keyword evidence="2" id="KW-1185">Reference proteome</keyword>
<comment type="caution">
    <text evidence="1">The sequence shown here is derived from an EMBL/GenBank/DDBJ whole genome shotgun (WGS) entry which is preliminary data.</text>
</comment>
<dbReference type="RefSeq" id="WP_154503364.1">
    <property type="nucleotide sequence ID" value="NZ_VUMN01000006.1"/>
</dbReference>
<proteinExistence type="predicted"/>
<accession>A0A7X2TFB6</accession>
<dbReference type="InterPro" id="IPR036390">
    <property type="entry name" value="WH_DNA-bd_sf"/>
</dbReference>
<name>A0A7X2TFB6_9FIRM</name>
<dbReference type="PANTHER" id="PTHR33221:SF15">
    <property type="entry name" value="HTH-TYPE TRANSCRIPTIONAL REGULATOR YWGB-RELATED"/>
    <property type="match status" value="1"/>
</dbReference>
<dbReference type="Gene3D" id="1.10.10.10">
    <property type="entry name" value="Winged helix-like DNA-binding domain superfamily/Winged helix DNA-binding domain"/>
    <property type="match status" value="1"/>
</dbReference>